<evidence type="ECO:0000313" key="2">
    <source>
        <dbReference type="Proteomes" id="UP000638560"/>
    </source>
</evidence>
<sequence>MVFRVFPTTPHPPLPLGAHCKSGAFDLPELAGGNPPTMYIRVKRLREGPTSGPPTFLLQAGAGPTVEVTRHPNVSHIRADTSPDSPDVATARFAQEPNDVYLLKVFVEVPGQSWRLRVVNNDAEDREFIWVVADQEPESRQPWLDTPHSVRLSATCGTTVRTIVTVRNRGTGPLALTVGGTGTESHFTATPLVPTVVPGDDGEVMIQFVAPNTPGEIQDEYVVVSSDAGATDAAGHNNHVALCATIVRPDSDHDKPPDDEELSTLPCDVPGCGCQNFESASARCRNCGHDITSHGAI</sequence>
<dbReference type="EMBL" id="JADPUN010000145">
    <property type="protein sequence ID" value="MBF9130112.1"/>
    <property type="molecule type" value="Genomic_DNA"/>
</dbReference>
<organism evidence="1 2">
    <name type="scientific">Plantactinospora alkalitolerans</name>
    <dbReference type="NCBI Taxonomy" id="2789879"/>
    <lineage>
        <taxon>Bacteria</taxon>
        <taxon>Bacillati</taxon>
        <taxon>Actinomycetota</taxon>
        <taxon>Actinomycetes</taxon>
        <taxon>Micromonosporales</taxon>
        <taxon>Micromonosporaceae</taxon>
        <taxon>Plantactinospora</taxon>
    </lineage>
</organism>
<evidence type="ECO:0000313" key="1">
    <source>
        <dbReference type="EMBL" id="MBF9130112.1"/>
    </source>
</evidence>
<dbReference type="Gene3D" id="2.60.40.10">
    <property type="entry name" value="Immunoglobulins"/>
    <property type="match status" value="1"/>
</dbReference>
<reference evidence="1 2" key="1">
    <citation type="submission" date="2020-11" db="EMBL/GenBank/DDBJ databases">
        <title>A novel isolate from a Black sea contaminated sediment with potential to produce alkanes: Plantactinospora alkalitolerans sp. nov.</title>
        <authorList>
            <person name="Carro L."/>
            <person name="Veyisoglu A."/>
            <person name="Guven K."/>
            <person name="Schumann P."/>
            <person name="Klenk H.-P."/>
            <person name="Sahin N."/>
        </authorList>
    </citation>
    <scope>NUCLEOTIDE SEQUENCE [LARGE SCALE GENOMIC DNA]</scope>
    <source>
        <strain evidence="1 2">S1510</strain>
    </source>
</reference>
<comment type="caution">
    <text evidence="1">The sequence shown here is derived from an EMBL/GenBank/DDBJ whole genome shotgun (WGS) entry which is preliminary data.</text>
</comment>
<evidence type="ECO:0008006" key="3">
    <source>
        <dbReference type="Google" id="ProtNLM"/>
    </source>
</evidence>
<gene>
    <name evidence="1" type="ORF">I0C86_14260</name>
</gene>
<name>A0ABS0GV92_9ACTN</name>
<dbReference type="InterPro" id="IPR013783">
    <property type="entry name" value="Ig-like_fold"/>
</dbReference>
<keyword evidence="2" id="KW-1185">Reference proteome</keyword>
<dbReference type="Proteomes" id="UP000638560">
    <property type="component" value="Unassembled WGS sequence"/>
</dbReference>
<proteinExistence type="predicted"/>
<protein>
    <recommendedName>
        <fullName evidence="3">Abnormal spindle-like microcephaly-associated protein ASH domain-containing protein</fullName>
    </recommendedName>
</protein>
<dbReference type="RefSeq" id="WP_196201694.1">
    <property type="nucleotide sequence ID" value="NZ_JADPUN010000145.1"/>
</dbReference>
<accession>A0ABS0GV92</accession>